<name>A0A318ZFU2_9EURO</name>
<dbReference type="PANTHER" id="PTHR47791:SF1">
    <property type="entry name" value="ENDO MANNANASE, GH76 FAMILY (EUROFUNG)"/>
    <property type="match status" value="1"/>
</dbReference>
<keyword evidence="1" id="KW-0732">Signal</keyword>
<dbReference type="PANTHER" id="PTHR47791">
    <property type="entry name" value="MEIOTICALLY UP-REGULATED GENE 191 PROTEIN"/>
    <property type="match status" value="1"/>
</dbReference>
<dbReference type="Proteomes" id="UP000248349">
    <property type="component" value="Unassembled WGS sequence"/>
</dbReference>
<evidence type="ECO:0000313" key="3">
    <source>
        <dbReference type="Proteomes" id="UP000248349"/>
    </source>
</evidence>
<keyword evidence="2" id="KW-0326">Glycosidase</keyword>
<dbReference type="SUPFAM" id="SSF48208">
    <property type="entry name" value="Six-hairpin glycosidases"/>
    <property type="match status" value="1"/>
</dbReference>
<sequence>MISLTTSVTSLLCLPGALAATDYLTNAQAAVTTLQEWYNPNTGLWDTTGWWNSANCLTVLADLTALDASQRDQNAAIFANTYTRAQGSTAARSLAMASRGDPHHHRRITRRSYPGFLNNYYDDEGWWALAWIQVYDLTHDARYLTTAAEIFSDMTSVWNASCGGLWWDKLHTQIGAIENELFISTGYYQDWALTAWRWFACSSGLINDHHTINNGLDLARCTNDGGTVWSYNQGVILGALVEMAQLFRDPSYLSIAQEIATAATGALSNADGVLTKPCEPGCTGDAPQFKGVFMRNLQVLYQATSSEPIRSFLQRNADAIWEKARGDGNALGGSWEGPFASADASTQSSACKALIAAAAVSQCV</sequence>
<dbReference type="InterPro" id="IPR008928">
    <property type="entry name" value="6-hairpin_glycosidase_sf"/>
</dbReference>
<evidence type="ECO:0000256" key="1">
    <source>
        <dbReference type="SAM" id="SignalP"/>
    </source>
</evidence>
<evidence type="ECO:0000313" key="2">
    <source>
        <dbReference type="EMBL" id="PYH45577.1"/>
    </source>
</evidence>
<keyword evidence="3" id="KW-1185">Reference proteome</keyword>
<dbReference type="AlphaFoldDB" id="A0A318ZFU2"/>
<dbReference type="InterPro" id="IPR053169">
    <property type="entry name" value="MUG_Protein"/>
</dbReference>
<keyword evidence="2" id="KW-0378">Hydrolase</keyword>
<feature type="chain" id="PRO_5016455634" evidence="1">
    <location>
        <begin position="20"/>
        <end position="364"/>
    </location>
</feature>
<proteinExistence type="predicted"/>
<dbReference type="GO" id="GO:0005975">
    <property type="term" value="P:carbohydrate metabolic process"/>
    <property type="evidence" value="ECO:0007669"/>
    <property type="project" value="InterPro"/>
</dbReference>
<dbReference type="InterPro" id="IPR005198">
    <property type="entry name" value="Glyco_hydro_76"/>
</dbReference>
<dbReference type="GeneID" id="37080394"/>
<dbReference type="STRING" id="1450539.A0A318ZFU2"/>
<reference evidence="2 3" key="1">
    <citation type="submission" date="2016-12" db="EMBL/GenBank/DDBJ databases">
        <title>The genomes of Aspergillus section Nigri reveals drivers in fungal speciation.</title>
        <authorList>
            <consortium name="DOE Joint Genome Institute"/>
            <person name="Vesth T.C."/>
            <person name="Nybo J."/>
            <person name="Theobald S."/>
            <person name="Brandl J."/>
            <person name="Frisvad J.C."/>
            <person name="Nielsen K.F."/>
            <person name="Lyhne E.K."/>
            <person name="Kogle M.E."/>
            <person name="Kuo A."/>
            <person name="Riley R."/>
            <person name="Clum A."/>
            <person name="Nolan M."/>
            <person name="Lipzen A."/>
            <person name="Salamov A."/>
            <person name="Henrissat B."/>
            <person name="Wiebenga A."/>
            <person name="De Vries R.P."/>
            <person name="Grigoriev I.V."/>
            <person name="Mortensen U.H."/>
            <person name="Andersen M.R."/>
            <person name="Baker S.E."/>
        </authorList>
    </citation>
    <scope>NUCLEOTIDE SEQUENCE [LARGE SCALE GENOMIC DNA]</scope>
    <source>
        <strain evidence="2 3">JOP 1030-1</strain>
    </source>
</reference>
<protein>
    <submittedName>
        <fullName evidence="2">Six-hairpin glycosidase</fullName>
    </submittedName>
</protein>
<gene>
    <name evidence="2" type="ORF">BP01DRAFT_415813</name>
</gene>
<organism evidence="2 3">
    <name type="scientific">Aspergillus saccharolyticus JOP 1030-1</name>
    <dbReference type="NCBI Taxonomy" id="1450539"/>
    <lineage>
        <taxon>Eukaryota</taxon>
        <taxon>Fungi</taxon>
        <taxon>Dikarya</taxon>
        <taxon>Ascomycota</taxon>
        <taxon>Pezizomycotina</taxon>
        <taxon>Eurotiomycetes</taxon>
        <taxon>Eurotiomycetidae</taxon>
        <taxon>Eurotiales</taxon>
        <taxon>Aspergillaceae</taxon>
        <taxon>Aspergillus</taxon>
        <taxon>Aspergillus subgen. Circumdati</taxon>
    </lineage>
</organism>
<dbReference type="Pfam" id="PF03663">
    <property type="entry name" value="Glyco_hydro_76"/>
    <property type="match status" value="1"/>
</dbReference>
<dbReference type="OrthoDB" id="9984024at2759"/>
<feature type="signal peptide" evidence="1">
    <location>
        <begin position="1"/>
        <end position="19"/>
    </location>
</feature>
<dbReference type="GO" id="GO:0016798">
    <property type="term" value="F:hydrolase activity, acting on glycosyl bonds"/>
    <property type="evidence" value="ECO:0007669"/>
    <property type="project" value="UniProtKB-KW"/>
</dbReference>
<dbReference type="RefSeq" id="XP_025431559.1">
    <property type="nucleotide sequence ID" value="XM_025579165.1"/>
</dbReference>
<dbReference type="Gene3D" id="1.50.10.20">
    <property type="match status" value="1"/>
</dbReference>
<dbReference type="EMBL" id="KZ821231">
    <property type="protein sequence ID" value="PYH45577.1"/>
    <property type="molecule type" value="Genomic_DNA"/>
</dbReference>
<accession>A0A318ZFU2</accession>